<protein>
    <submittedName>
        <fullName evidence="1">Uncharacterized protein</fullName>
    </submittedName>
</protein>
<evidence type="ECO:0000313" key="1">
    <source>
        <dbReference type="EMBL" id="OGE86108.1"/>
    </source>
</evidence>
<proteinExistence type="predicted"/>
<sequence>MCLFVKAFVYLILVEGSTLSRVRRFRANSFAAGAVGGFMSSNKSHHTDELLSLLAEEGEEAFRQYWNDQVEGSAVRQVWKDLVRTRDEEVYEPLLGVLVAAGLSPDSLELTWQDSQSGWSRVYGSIHDSCTPDYRFPVVDLRLAPGQCPWALEILGLGSVAEPGVDVGAIIISGFDDPEDVALGDAERGYPRKAFLELESRGGGGYQLPALKLLADITLGQLAEPEDFTVILATITLEQGLALLERCWFEDSVRKEE</sequence>
<dbReference type="EMBL" id="MFES01000010">
    <property type="protein sequence ID" value="OGE86108.1"/>
    <property type="molecule type" value="Genomic_DNA"/>
</dbReference>
<dbReference type="Proteomes" id="UP000176786">
    <property type="component" value="Unassembled WGS sequence"/>
</dbReference>
<name>A0A1F5P8A2_9BACT</name>
<comment type="caution">
    <text evidence="1">The sequence shown here is derived from an EMBL/GenBank/DDBJ whole genome shotgun (WGS) entry which is preliminary data.</text>
</comment>
<organism evidence="1 2">
    <name type="scientific">Candidatus Doudnabacteria bacterium RIFCSPHIGHO2_02_FULL_46_11</name>
    <dbReference type="NCBI Taxonomy" id="1817832"/>
    <lineage>
        <taxon>Bacteria</taxon>
        <taxon>Candidatus Doudnaibacteriota</taxon>
    </lineage>
</organism>
<dbReference type="STRING" id="1817832.A3J48_02605"/>
<reference evidence="1 2" key="1">
    <citation type="journal article" date="2016" name="Nat. Commun.">
        <title>Thousands of microbial genomes shed light on interconnected biogeochemical processes in an aquifer system.</title>
        <authorList>
            <person name="Anantharaman K."/>
            <person name="Brown C.T."/>
            <person name="Hug L.A."/>
            <person name="Sharon I."/>
            <person name="Castelle C.J."/>
            <person name="Probst A.J."/>
            <person name="Thomas B.C."/>
            <person name="Singh A."/>
            <person name="Wilkins M.J."/>
            <person name="Karaoz U."/>
            <person name="Brodie E.L."/>
            <person name="Williams K.H."/>
            <person name="Hubbard S.S."/>
            <person name="Banfield J.F."/>
        </authorList>
    </citation>
    <scope>NUCLEOTIDE SEQUENCE [LARGE SCALE GENOMIC DNA]</scope>
</reference>
<evidence type="ECO:0000313" key="2">
    <source>
        <dbReference type="Proteomes" id="UP000176786"/>
    </source>
</evidence>
<accession>A0A1F5P8A2</accession>
<gene>
    <name evidence="1" type="ORF">A3J48_02605</name>
</gene>
<dbReference type="AlphaFoldDB" id="A0A1F5P8A2"/>